<reference evidence="7" key="2">
    <citation type="submission" date="2025-09" db="UniProtKB">
        <authorList>
            <consortium name="Ensembl"/>
        </authorList>
    </citation>
    <scope>IDENTIFICATION</scope>
</reference>
<dbReference type="Pfam" id="PF02318">
    <property type="entry name" value="FYVE_2"/>
    <property type="match status" value="1"/>
</dbReference>
<dbReference type="PANTHER" id="PTHR14555">
    <property type="entry name" value="MYELIN-ASSOCIATED OLIGODENDROCYTIC BASIC PROTEIN MOBP -RELATED"/>
    <property type="match status" value="1"/>
</dbReference>
<accession>A0A8D2L323</accession>
<feature type="region of interest" description="Disordered" evidence="5">
    <location>
        <begin position="223"/>
        <end position="242"/>
    </location>
</feature>
<dbReference type="GO" id="GO:0017022">
    <property type="term" value="F:myosin binding"/>
    <property type="evidence" value="ECO:0007669"/>
    <property type="project" value="TreeGrafter"/>
</dbReference>
<dbReference type="InterPro" id="IPR006788">
    <property type="entry name" value="Myrip/Melanophilin"/>
</dbReference>
<dbReference type="GO" id="GO:0031267">
    <property type="term" value="F:small GTPase binding"/>
    <property type="evidence" value="ECO:0007669"/>
    <property type="project" value="InterPro"/>
</dbReference>
<keyword evidence="8" id="KW-1185">Reference proteome</keyword>
<evidence type="ECO:0000256" key="3">
    <source>
        <dbReference type="ARBA" id="ARBA00022833"/>
    </source>
</evidence>
<evidence type="ECO:0000256" key="2">
    <source>
        <dbReference type="ARBA" id="ARBA00022771"/>
    </source>
</evidence>
<dbReference type="InterPro" id="IPR041282">
    <property type="entry name" value="FYVE_2"/>
</dbReference>
<proteinExistence type="predicted"/>
<dbReference type="InterPro" id="IPR037442">
    <property type="entry name" value="Melanophilin_FYVE-rel_dom"/>
</dbReference>
<dbReference type="InterPro" id="IPR011011">
    <property type="entry name" value="Znf_FYVE_PHD"/>
</dbReference>
<dbReference type="InterPro" id="IPR013083">
    <property type="entry name" value="Znf_RING/FYVE/PHD"/>
</dbReference>
<dbReference type="GO" id="GO:0008270">
    <property type="term" value="F:zinc ion binding"/>
    <property type="evidence" value="ECO:0007669"/>
    <property type="project" value="UniProtKB-KW"/>
</dbReference>
<organism evidence="7 8">
    <name type="scientific">Varanus komodoensis</name>
    <name type="common">Komodo dragon</name>
    <dbReference type="NCBI Taxonomy" id="61221"/>
    <lineage>
        <taxon>Eukaryota</taxon>
        <taxon>Metazoa</taxon>
        <taxon>Chordata</taxon>
        <taxon>Craniata</taxon>
        <taxon>Vertebrata</taxon>
        <taxon>Euteleostomi</taxon>
        <taxon>Lepidosauria</taxon>
        <taxon>Squamata</taxon>
        <taxon>Bifurcata</taxon>
        <taxon>Unidentata</taxon>
        <taxon>Episquamata</taxon>
        <taxon>Toxicofera</taxon>
        <taxon>Anguimorpha</taxon>
        <taxon>Paleoanguimorpha</taxon>
        <taxon>Varanoidea</taxon>
        <taxon>Varanidae</taxon>
        <taxon>Varanus</taxon>
    </lineage>
</organism>
<dbReference type="GO" id="GO:0006886">
    <property type="term" value="P:intracellular protein transport"/>
    <property type="evidence" value="ECO:0007669"/>
    <property type="project" value="InterPro"/>
</dbReference>
<dbReference type="AlphaFoldDB" id="A0A8D2L323"/>
<protein>
    <submittedName>
        <fullName evidence="7">Melanophilin</fullName>
    </submittedName>
</protein>
<dbReference type="Pfam" id="PF04698">
    <property type="entry name" value="Rab_eff_C"/>
    <property type="match status" value="1"/>
</dbReference>
<keyword evidence="1" id="KW-0479">Metal-binding</keyword>
<keyword evidence="2" id="KW-0863">Zinc-finger</keyword>
<evidence type="ECO:0000256" key="1">
    <source>
        <dbReference type="ARBA" id="ARBA00022723"/>
    </source>
</evidence>
<feature type="coiled-coil region" evidence="4">
    <location>
        <begin position="29"/>
        <end position="56"/>
    </location>
</feature>
<reference evidence="7" key="1">
    <citation type="submission" date="2025-08" db="UniProtKB">
        <authorList>
            <consortium name="Ensembl"/>
        </authorList>
    </citation>
    <scope>IDENTIFICATION</scope>
</reference>
<sequence>MGRKLDLSKLTDEEAKHVWEVVQRDFDLRKKEEARLEDLKGKIEKESTKRELLSTQSQINETHCIHCLQPFKFLVNSKRQCLDCQLYTCKNCSRFNKREQGWVCDPCRLSRIVETGTLEWYYEHVRSRFKQFGSAKVMQSLYGRMKMNPTFLGLHDRVYSLPNINTQEKIPFLASRKKGNVRHLLHLQFWILTLSMLSKMRQTKRLLSVHPFDFEMDSEYSAQSRRQSMQLSPGPDGEGLQAFAEFPGAEESASQKESMIAEADLAAAFYHILQEQGQRTSPPEQEFSTEVLLATNSHPKVLEKQHKADILWNEQHQSSYSADMDTSDEDTKGAQKLLAHQPHHPKRRSQASSQENINHSGNQILELNKRMSAIECMLNRLEEKILVHSEPLAPESQMDPNIEEKELKRKLEEMASNISDKAVSSEEEEGGGGKKTNECEAKMSSSSDDLPIDAKEVPPSLSLLLLSCRKSVVHLNFPTLWCNQLALPVVLHSHNAEMGDLCGWFQVCLSDGRAYGPEKKLGAQTDHAHHSAATDSELSELEDKVALAVAQVQHTESEVSDIESRIAALSAAGLTVKPMEKSRKKMSSKVMSMPHVLRRKFNTPLEIASNAESFARNSCYRGSLTQRNPNGRNRKADHIFAKPVMTHQS</sequence>
<dbReference type="Ensembl" id="ENSVKKT00000016290.1">
    <property type="protein sequence ID" value="ENSVKKP00000015917.1"/>
    <property type="gene ID" value="ENSVKKG00000010125.1"/>
</dbReference>
<dbReference type="GO" id="GO:0003779">
    <property type="term" value="F:actin binding"/>
    <property type="evidence" value="ECO:0007669"/>
    <property type="project" value="TreeGrafter"/>
</dbReference>
<evidence type="ECO:0000313" key="7">
    <source>
        <dbReference type="Ensembl" id="ENSVKKP00000015917.1"/>
    </source>
</evidence>
<feature type="compositionally biased region" description="Basic and acidic residues" evidence="5">
    <location>
        <begin position="431"/>
        <end position="441"/>
    </location>
</feature>
<evidence type="ECO:0000259" key="6">
    <source>
        <dbReference type="PROSITE" id="PS50916"/>
    </source>
</evidence>
<dbReference type="PROSITE" id="PS50916">
    <property type="entry name" value="RABBD"/>
    <property type="match status" value="1"/>
</dbReference>
<evidence type="ECO:0000313" key="8">
    <source>
        <dbReference type="Proteomes" id="UP000694545"/>
    </source>
</evidence>
<dbReference type="CDD" id="cd15752">
    <property type="entry name" value="FYVE_SlaC2-a"/>
    <property type="match status" value="1"/>
</dbReference>
<evidence type="ECO:0000256" key="4">
    <source>
        <dbReference type="SAM" id="Coils"/>
    </source>
</evidence>
<keyword evidence="4" id="KW-0175">Coiled coil</keyword>
<dbReference type="GO" id="GO:0030864">
    <property type="term" value="C:cortical actin cytoskeleton"/>
    <property type="evidence" value="ECO:0007669"/>
    <property type="project" value="TreeGrafter"/>
</dbReference>
<evidence type="ECO:0000256" key="5">
    <source>
        <dbReference type="SAM" id="MobiDB-lite"/>
    </source>
</evidence>
<dbReference type="Proteomes" id="UP000694545">
    <property type="component" value="Unplaced"/>
</dbReference>
<feature type="region of interest" description="Disordered" evidence="5">
    <location>
        <begin position="418"/>
        <end position="453"/>
    </location>
</feature>
<feature type="domain" description="RabBD" evidence="6">
    <location>
        <begin position="4"/>
        <end position="124"/>
    </location>
</feature>
<dbReference type="Gene3D" id="3.30.40.10">
    <property type="entry name" value="Zinc/RING finger domain, C3HC4 (zinc finger)"/>
    <property type="match status" value="1"/>
</dbReference>
<dbReference type="InterPro" id="IPR010911">
    <property type="entry name" value="Rab_BD"/>
</dbReference>
<keyword evidence="3" id="KW-0862">Zinc</keyword>
<dbReference type="FunFam" id="3.30.40.10:FF:000018">
    <property type="entry name" value="Synaptotagmin-like 5, isoform CRA_a"/>
    <property type="match status" value="1"/>
</dbReference>
<feature type="coiled-coil region" evidence="4">
    <location>
        <begin position="538"/>
        <end position="572"/>
    </location>
</feature>
<dbReference type="InterPro" id="IPR051745">
    <property type="entry name" value="Intracell_Transport_Effector"/>
</dbReference>
<dbReference type="PANTHER" id="PTHR14555:SF1">
    <property type="entry name" value="MELANOPHILIN"/>
    <property type="match status" value="1"/>
</dbReference>
<name>A0A8D2L323_VARKO</name>
<dbReference type="SUPFAM" id="SSF57903">
    <property type="entry name" value="FYVE/PHD zinc finger"/>
    <property type="match status" value="1"/>
</dbReference>
<dbReference type="OMA" id="EAQGWLC"/>